<sequence>MAIFYDSYRRHRCRSDSAPPSPSAPTEREAIQRFVIDTRTSIADDLETVTYRETRHRKDVLSLVEDCSKECSATLHKVGWRKNMFRANQLVRRLTDTNIEYDQQLMYLDFHLAGPDRIHFLPGDDAEEAAASLYRAKTAIADAGWQMQRTAYLWNRRGSPPAEEKEGDAQTKPEPAVRSNRYQDLKNDALFWKEVRPQFDVLLEALREEVSRIRYVVYCLDCVKKQEVGYFQEGFSREEKFKRLLLCDFTPTIRSERRPVEMSGAIQADGAAHKKLTFVECLKVKFEKIKAHDRMAAEAPAGTWIRYKIIKHGDKRRSPEESIAAWAAFRQDLDSKSRPFNSGTALLRNKVETKIILAEHQLQQLADGNGANGDGDQRP</sequence>
<keyword evidence="2" id="KW-1185">Reference proteome</keyword>
<gene>
    <name evidence="1" type="ORF">F4820DRAFT_425236</name>
</gene>
<evidence type="ECO:0000313" key="1">
    <source>
        <dbReference type="EMBL" id="KAI4863941.1"/>
    </source>
</evidence>
<evidence type="ECO:0000313" key="2">
    <source>
        <dbReference type="Proteomes" id="UP001497700"/>
    </source>
</evidence>
<comment type="caution">
    <text evidence="1">The sequence shown here is derived from an EMBL/GenBank/DDBJ whole genome shotgun (WGS) entry which is preliminary data.</text>
</comment>
<proteinExistence type="predicted"/>
<dbReference type="Proteomes" id="UP001497700">
    <property type="component" value="Unassembled WGS sequence"/>
</dbReference>
<protein>
    <submittedName>
        <fullName evidence="1">Uncharacterized protein</fullName>
    </submittedName>
</protein>
<name>A0ACB9YXL6_9PEZI</name>
<dbReference type="EMBL" id="MU393494">
    <property type="protein sequence ID" value="KAI4863941.1"/>
    <property type="molecule type" value="Genomic_DNA"/>
</dbReference>
<organism evidence="1 2">
    <name type="scientific">Hypoxylon rubiginosum</name>
    <dbReference type="NCBI Taxonomy" id="110542"/>
    <lineage>
        <taxon>Eukaryota</taxon>
        <taxon>Fungi</taxon>
        <taxon>Dikarya</taxon>
        <taxon>Ascomycota</taxon>
        <taxon>Pezizomycotina</taxon>
        <taxon>Sordariomycetes</taxon>
        <taxon>Xylariomycetidae</taxon>
        <taxon>Xylariales</taxon>
        <taxon>Hypoxylaceae</taxon>
        <taxon>Hypoxylon</taxon>
    </lineage>
</organism>
<accession>A0ACB9YXL6</accession>
<reference evidence="1 2" key="1">
    <citation type="journal article" date="2022" name="New Phytol.">
        <title>Ecological generalism drives hyperdiversity of secondary metabolite gene clusters in xylarialean endophytes.</title>
        <authorList>
            <person name="Franco M.E.E."/>
            <person name="Wisecaver J.H."/>
            <person name="Arnold A.E."/>
            <person name="Ju Y.M."/>
            <person name="Slot J.C."/>
            <person name="Ahrendt S."/>
            <person name="Moore L.P."/>
            <person name="Eastman K.E."/>
            <person name="Scott K."/>
            <person name="Konkel Z."/>
            <person name="Mondo S.J."/>
            <person name="Kuo A."/>
            <person name="Hayes R.D."/>
            <person name="Haridas S."/>
            <person name="Andreopoulos B."/>
            <person name="Riley R."/>
            <person name="LaButti K."/>
            <person name="Pangilinan J."/>
            <person name="Lipzen A."/>
            <person name="Amirebrahimi M."/>
            <person name="Yan J."/>
            <person name="Adam C."/>
            <person name="Keymanesh K."/>
            <person name="Ng V."/>
            <person name="Louie K."/>
            <person name="Northen T."/>
            <person name="Drula E."/>
            <person name="Henrissat B."/>
            <person name="Hsieh H.M."/>
            <person name="Youens-Clark K."/>
            <person name="Lutzoni F."/>
            <person name="Miadlikowska J."/>
            <person name="Eastwood D.C."/>
            <person name="Hamelin R.C."/>
            <person name="Grigoriev I.V."/>
            <person name="U'Ren J.M."/>
        </authorList>
    </citation>
    <scope>NUCLEOTIDE SEQUENCE [LARGE SCALE GENOMIC DNA]</scope>
    <source>
        <strain evidence="1 2">CBS 119005</strain>
    </source>
</reference>